<feature type="compositionally biased region" description="Polar residues" evidence="14">
    <location>
        <begin position="9"/>
        <end position="26"/>
    </location>
</feature>
<evidence type="ECO:0000256" key="2">
    <source>
        <dbReference type="ARBA" id="ARBA00007193"/>
    </source>
</evidence>
<keyword evidence="5 13" id="KW-0812">Transmembrane</keyword>
<evidence type="ECO:0000256" key="4">
    <source>
        <dbReference type="ARBA" id="ARBA00022461"/>
    </source>
</evidence>
<keyword evidence="8 13" id="KW-0406">Ion transport</keyword>
<keyword evidence="3 13" id="KW-0813">Transport</keyword>
<dbReference type="InterPro" id="IPR004726">
    <property type="entry name" value="Deg-1"/>
</dbReference>
<keyword evidence="7" id="KW-0915">Sodium</keyword>
<evidence type="ECO:0000256" key="13">
    <source>
        <dbReference type="RuleBase" id="RU000679"/>
    </source>
</evidence>
<feature type="transmembrane region" description="Helical" evidence="15">
    <location>
        <begin position="213"/>
        <end position="234"/>
    </location>
</feature>
<evidence type="ECO:0000256" key="6">
    <source>
        <dbReference type="ARBA" id="ARBA00022989"/>
    </source>
</evidence>
<evidence type="ECO:0000256" key="9">
    <source>
        <dbReference type="ARBA" id="ARBA00023136"/>
    </source>
</evidence>
<proteinExistence type="inferred from homology"/>
<feature type="region of interest" description="Disordered" evidence="14">
    <location>
        <begin position="1"/>
        <end position="85"/>
    </location>
</feature>
<dbReference type="PROSITE" id="PS01206">
    <property type="entry name" value="ASC"/>
    <property type="match status" value="1"/>
</dbReference>
<keyword evidence="10" id="KW-0325">Glycoprotein</keyword>
<feature type="region of interest" description="Disordered" evidence="14">
    <location>
        <begin position="117"/>
        <end position="157"/>
    </location>
</feature>
<evidence type="ECO:0000256" key="1">
    <source>
        <dbReference type="ARBA" id="ARBA00004141"/>
    </source>
</evidence>
<feature type="compositionally biased region" description="Basic and acidic residues" evidence="14">
    <location>
        <begin position="966"/>
        <end position="988"/>
    </location>
</feature>
<keyword evidence="12 13" id="KW-0407">Ion channel</keyword>
<evidence type="ECO:0000256" key="7">
    <source>
        <dbReference type="ARBA" id="ARBA00023053"/>
    </source>
</evidence>
<feature type="compositionally biased region" description="Acidic residues" evidence="14">
    <location>
        <begin position="896"/>
        <end position="908"/>
    </location>
</feature>
<evidence type="ECO:0000256" key="5">
    <source>
        <dbReference type="ARBA" id="ARBA00022692"/>
    </source>
</evidence>
<feature type="compositionally biased region" description="Polar residues" evidence="14">
    <location>
        <begin position="127"/>
        <end position="153"/>
    </location>
</feature>
<keyword evidence="16" id="KW-1185">Reference proteome</keyword>
<dbReference type="Gene3D" id="1.10.287.770">
    <property type="entry name" value="YojJ-like"/>
    <property type="match status" value="1"/>
</dbReference>
<organism evidence="16 17">
    <name type="scientific">Meloidogyne incognita</name>
    <name type="common">Southern root-knot nematode worm</name>
    <name type="synonym">Oxyuris incognita</name>
    <dbReference type="NCBI Taxonomy" id="6306"/>
    <lineage>
        <taxon>Eukaryota</taxon>
        <taxon>Metazoa</taxon>
        <taxon>Ecdysozoa</taxon>
        <taxon>Nematoda</taxon>
        <taxon>Chromadorea</taxon>
        <taxon>Rhabditida</taxon>
        <taxon>Tylenchina</taxon>
        <taxon>Tylenchomorpha</taxon>
        <taxon>Tylenchoidea</taxon>
        <taxon>Meloidogynidae</taxon>
        <taxon>Meloidogyninae</taxon>
        <taxon>Meloidogyne</taxon>
        <taxon>Meloidogyne incognita group</taxon>
    </lineage>
</organism>
<feature type="compositionally biased region" description="Low complexity" evidence="14">
    <location>
        <begin position="58"/>
        <end position="73"/>
    </location>
</feature>
<feature type="region of interest" description="Disordered" evidence="14">
    <location>
        <begin position="870"/>
        <end position="1010"/>
    </location>
</feature>
<evidence type="ECO:0000313" key="17">
    <source>
        <dbReference type="WBParaSite" id="Minc3s02025g27840"/>
    </source>
</evidence>
<keyword evidence="9 15" id="KW-0472">Membrane</keyword>
<dbReference type="Gene3D" id="2.60.470.10">
    <property type="entry name" value="Acid-sensing ion channels like domains"/>
    <property type="match status" value="1"/>
</dbReference>
<protein>
    <submittedName>
        <fullName evidence="17">Uncharacterized protein</fullName>
    </submittedName>
</protein>
<feature type="region of interest" description="Disordered" evidence="14">
    <location>
        <begin position="806"/>
        <end position="831"/>
    </location>
</feature>
<evidence type="ECO:0000256" key="11">
    <source>
        <dbReference type="ARBA" id="ARBA00023201"/>
    </source>
</evidence>
<feature type="compositionally biased region" description="Basic residues" evidence="14">
    <location>
        <begin position="989"/>
        <end position="1000"/>
    </location>
</feature>
<evidence type="ECO:0000256" key="15">
    <source>
        <dbReference type="SAM" id="Phobius"/>
    </source>
</evidence>
<feature type="compositionally biased region" description="Polar residues" evidence="14">
    <location>
        <begin position="931"/>
        <end position="944"/>
    </location>
</feature>
<dbReference type="NCBIfam" id="TIGR00867">
    <property type="entry name" value="deg-1"/>
    <property type="match status" value="1"/>
</dbReference>
<comment type="subcellular location">
    <subcellularLocation>
        <location evidence="1">Membrane</location>
        <topology evidence="1">Multi-pass membrane protein</topology>
    </subcellularLocation>
</comment>
<feature type="compositionally biased region" description="Polar residues" evidence="14">
    <location>
        <begin position="807"/>
        <end position="831"/>
    </location>
</feature>
<dbReference type="InterPro" id="IPR001873">
    <property type="entry name" value="ENaC"/>
</dbReference>
<dbReference type="AlphaFoldDB" id="A0A914MJI9"/>
<accession>A0A914MJI9</accession>
<evidence type="ECO:0000256" key="10">
    <source>
        <dbReference type="ARBA" id="ARBA00023180"/>
    </source>
</evidence>
<dbReference type="Proteomes" id="UP000887563">
    <property type="component" value="Unplaced"/>
</dbReference>
<evidence type="ECO:0000256" key="12">
    <source>
        <dbReference type="ARBA" id="ARBA00023303"/>
    </source>
</evidence>
<name>A0A914MJI9_MELIC</name>
<dbReference type="InterPro" id="IPR020903">
    <property type="entry name" value="ENaC_CS"/>
</dbReference>
<sequence length="1010" mass="114052">MESFDQHGTPASQGTTARAGTSTTIRSGDEENYSYGEIDEGGEDTNLNSPEGEKQHQQRQSPQLTPSQSQPTSARPNLYQKRSTPSAGVVGAVVQPLYSGPTPARLFKRTLSEQQFGNRPISEVPPTISSTAQQSKSLPLTSQRSNPESIHSIQQKRRSPSIIDLSVKVKEVSQSVKNAAEDELRYELIRFAARTTAHGIPMAAQATKWYAKWMWIIISLLSVGIFIYSVLGVLEKYQRREKIVSVQLRFDNVPFPAITICNLNPFKREEARHVPEISETLEAYHQAVTYSKHADLYLDETPAVRERRNIRGGHRHVQIEPVMSDCECLEGFNSAGKHDCAQLDSIPKDNVSLCICNYDRQDSSIWPCYSKTSWIEEWCPICNDIGYCTLPNTNTSNTVPCICQKSVNYCLIRPERLKRMWEVRGDKIPTEDSPFRTDFLNQLKELGYENMTDEVAITTKTREKLVLAMASLHKEQRKSLSYGRSEFIKMCSFNGQQCNINHDFKLHADPAFGNCYMFNANKSNPLVSSRAGPSYGLRLLVHINTSDYLPTTQASGVHIVIHSQDEHPFPDAFGYSAPTNQLSSFGISLRKVNRLPIPRGICLMPGEPKPEGYIYSDHKYEPEGCYKSCYQHQIIRRCGCSDPRYPQPDDNTKVCNSSNALDSNCLLVESIRFTRAQQCHCKHPCVHDVYTTAFSSARLISEAFRSFQCSGRRECKTEFDADSAAMLEIYYEQMSHEVLTESESYMFVNFISDIGGQAGLWLGASILTLFELFVFAFRIFTIVCRRRLRRNTIDFDIEDDDLEQQQKRSTSKVIPSSFTTTPKHSQMRKSASSLTSLSIRASALDAKVQAAKSERNTSLGSLNLAYQSPKTRKVTAEPFSARSARKLSKQTSFAVTEDEEEEEDENIEEGYYGKQLTPSSDERTLGKNKSVESMGTSTTSNNSYVEGGEMNNNNNSSNKIKLKNSPKKDTKNKKEIKKKEDKKKELKKKEGKKKDKKKKKVVENPYEVLV</sequence>
<dbReference type="Pfam" id="PF00858">
    <property type="entry name" value="ASC"/>
    <property type="match status" value="1"/>
</dbReference>
<dbReference type="GO" id="GO:0005886">
    <property type="term" value="C:plasma membrane"/>
    <property type="evidence" value="ECO:0007669"/>
    <property type="project" value="TreeGrafter"/>
</dbReference>
<keyword evidence="4 13" id="KW-0894">Sodium channel</keyword>
<dbReference type="PANTHER" id="PTHR11690">
    <property type="entry name" value="AMILORIDE-SENSITIVE SODIUM CHANNEL-RELATED"/>
    <property type="match status" value="1"/>
</dbReference>
<dbReference type="PANTHER" id="PTHR11690:SF248">
    <property type="entry name" value="PICKPOCKET 17, ISOFORM A"/>
    <property type="match status" value="1"/>
</dbReference>
<dbReference type="GO" id="GO:0015280">
    <property type="term" value="F:ligand-gated sodium channel activity"/>
    <property type="evidence" value="ECO:0007669"/>
    <property type="project" value="TreeGrafter"/>
</dbReference>
<reference evidence="17" key="1">
    <citation type="submission" date="2022-11" db="UniProtKB">
        <authorList>
            <consortium name="WormBaseParasite"/>
        </authorList>
    </citation>
    <scope>IDENTIFICATION</scope>
</reference>
<evidence type="ECO:0000256" key="14">
    <source>
        <dbReference type="SAM" id="MobiDB-lite"/>
    </source>
</evidence>
<dbReference type="WBParaSite" id="Minc3s02025g27840">
    <property type="protein sequence ID" value="Minc3s02025g27840"/>
    <property type="gene ID" value="Minc3s02025g27840"/>
</dbReference>
<dbReference type="PRINTS" id="PR01078">
    <property type="entry name" value="AMINACHANNEL"/>
</dbReference>
<evidence type="ECO:0000256" key="8">
    <source>
        <dbReference type="ARBA" id="ARBA00023065"/>
    </source>
</evidence>
<keyword evidence="6 15" id="KW-1133">Transmembrane helix</keyword>
<keyword evidence="11 13" id="KW-0739">Sodium transport</keyword>
<evidence type="ECO:0000313" key="16">
    <source>
        <dbReference type="Proteomes" id="UP000887563"/>
    </source>
</evidence>
<evidence type="ECO:0000256" key="3">
    <source>
        <dbReference type="ARBA" id="ARBA00022448"/>
    </source>
</evidence>
<comment type="similarity">
    <text evidence="2 13">Belongs to the amiloride-sensitive sodium channel (TC 1.A.6) family.</text>
</comment>
<feature type="transmembrane region" description="Helical" evidence="15">
    <location>
        <begin position="758"/>
        <end position="780"/>
    </location>
</feature>